<evidence type="ECO:0000256" key="2">
    <source>
        <dbReference type="SAM" id="SignalP"/>
    </source>
</evidence>
<keyword evidence="2" id="KW-0732">Signal</keyword>
<evidence type="ECO:0000313" key="3">
    <source>
        <dbReference type="EnsemblMetazoa" id="CJA31768b.1"/>
    </source>
</evidence>
<dbReference type="Proteomes" id="UP000005237">
    <property type="component" value="Unassembled WGS sequence"/>
</dbReference>
<keyword evidence="4" id="KW-1185">Reference proteome</keyword>
<feature type="signal peptide" evidence="2">
    <location>
        <begin position="1"/>
        <end position="20"/>
    </location>
</feature>
<organism evidence="3 4">
    <name type="scientific">Caenorhabditis japonica</name>
    <dbReference type="NCBI Taxonomy" id="281687"/>
    <lineage>
        <taxon>Eukaryota</taxon>
        <taxon>Metazoa</taxon>
        <taxon>Ecdysozoa</taxon>
        <taxon>Nematoda</taxon>
        <taxon>Chromadorea</taxon>
        <taxon>Rhabditida</taxon>
        <taxon>Rhabditina</taxon>
        <taxon>Rhabditomorpha</taxon>
        <taxon>Rhabditoidea</taxon>
        <taxon>Rhabditidae</taxon>
        <taxon>Peloderinae</taxon>
        <taxon>Caenorhabditis</taxon>
    </lineage>
</organism>
<evidence type="ECO:0000256" key="1">
    <source>
        <dbReference type="SAM" id="MobiDB-lite"/>
    </source>
</evidence>
<reference evidence="4" key="1">
    <citation type="submission" date="2010-08" db="EMBL/GenBank/DDBJ databases">
        <authorList>
            <consortium name="Caenorhabditis japonica Sequencing Consortium"/>
            <person name="Wilson R.K."/>
        </authorList>
    </citation>
    <scope>NUCLEOTIDE SEQUENCE [LARGE SCALE GENOMIC DNA]</scope>
    <source>
        <strain evidence="4">DF5081</strain>
    </source>
</reference>
<feature type="compositionally biased region" description="Basic and acidic residues" evidence="1">
    <location>
        <begin position="72"/>
        <end position="103"/>
    </location>
</feature>
<sequence length="174" mass="19500">MATILAEIILFALWTVTIFTCSTKKSTNQKTKSTPVILVPAEQIPIPNSREKASRVLKLVEKDGKPSAASPDEPRSAKEKKKSSEKPIKVKDEKSLTPEETQKTTKSVRKVTSMEPQQDEPQEVRCENEVSPRDESSNRILHFSRKKPLKPTVSPAVNSTQEEQPPDEHVDNTQ</sequence>
<reference evidence="3" key="2">
    <citation type="submission" date="2022-06" db="UniProtKB">
        <authorList>
            <consortium name="EnsemblMetazoa"/>
        </authorList>
    </citation>
    <scope>IDENTIFICATION</scope>
    <source>
        <strain evidence="3">DF5081</strain>
    </source>
</reference>
<feature type="chain" id="PRO_5035729434" evidence="2">
    <location>
        <begin position="21"/>
        <end position="174"/>
    </location>
</feature>
<accession>A0A8R1EDV3</accession>
<protein>
    <submittedName>
        <fullName evidence="3">Uncharacterized protein</fullName>
    </submittedName>
</protein>
<feature type="compositionally biased region" description="Basic and acidic residues" evidence="1">
    <location>
        <begin position="122"/>
        <end position="137"/>
    </location>
</feature>
<name>A0A8R1EDV3_CAEJA</name>
<proteinExistence type="predicted"/>
<evidence type="ECO:0000313" key="4">
    <source>
        <dbReference type="Proteomes" id="UP000005237"/>
    </source>
</evidence>
<dbReference type="AlphaFoldDB" id="A0A8R1EDV3"/>
<dbReference type="EnsemblMetazoa" id="CJA31768b.1">
    <property type="protein sequence ID" value="CJA31768b.1"/>
    <property type="gene ID" value="WBGene00207615"/>
</dbReference>
<feature type="region of interest" description="Disordered" evidence="1">
    <location>
        <begin position="59"/>
        <end position="174"/>
    </location>
</feature>